<evidence type="ECO:0000256" key="1">
    <source>
        <dbReference type="SAM" id="SignalP"/>
    </source>
</evidence>
<evidence type="ECO:0000313" key="2">
    <source>
        <dbReference type="EMBL" id="SDC31572.1"/>
    </source>
</evidence>
<dbReference type="RefSeq" id="WP_091448424.1">
    <property type="nucleotide sequence ID" value="NZ_FMZZ01000001.1"/>
</dbReference>
<proteinExistence type="predicted"/>
<sequence>MKTLGKLTLAAAIAIAGLGVAETALPVAQAEAAMSPSAETSLRDAGATIVLRVTNITEVITLNTIHIQQFLDGGWTEPDFATQSTMLYPEPGWDYEDTYWLKGPGGEIPSAGTYRFKVVTTDENGVELGTVHSQRFTTH</sequence>
<feature type="chain" id="PRO_5039718918" evidence="1">
    <location>
        <begin position="22"/>
        <end position="139"/>
    </location>
</feature>
<accession>A0A1G6KKE5</accession>
<name>A0A1G6KKE5_9PSEU</name>
<keyword evidence="1" id="KW-0732">Signal</keyword>
<dbReference type="STRING" id="1271860.SAMN05216174_101966"/>
<reference evidence="3" key="1">
    <citation type="submission" date="2016-10" db="EMBL/GenBank/DDBJ databases">
        <authorList>
            <person name="Varghese N."/>
            <person name="Submissions S."/>
        </authorList>
    </citation>
    <scope>NUCLEOTIDE SEQUENCE [LARGE SCALE GENOMIC DNA]</scope>
    <source>
        <strain evidence="3">IBRC-M 10403</strain>
    </source>
</reference>
<protein>
    <submittedName>
        <fullName evidence="2">Uncharacterized protein</fullName>
    </submittedName>
</protein>
<organism evidence="2 3">
    <name type="scientific">Actinokineospora iranica</name>
    <dbReference type="NCBI Taxonomy" id="1271860"/>
    <lineage>
        <taxon>Bacteria</taxon>
        <taxon>Bacillati</taxon>
        <taxon>Actinomycetota</taxon>
        <taxon>Actinomycetes</taxon>
        <taxon>Pseudonocardiales</taxon>
        <taxon>Pseudonocardiaceae</taxon>
        <taxon>Actinokineospora</taxon>
    </lineage>
</organism>
<feature type="signal peptide" evidence="1">
    <location>
        <begin position="1"/>
        <end position="21"/>
    </location>
</feature>
<gene>
    <name evidence="2" type="ORF">SAMN05216174_101966</name>
</gene>
<evidence type="ECO:0000313" key="3">
    <source>
        <dbReference type="Proteomes" id="UP000199501"/>
    </source>
</evidence>
<keyword evidence="3" id="KW-1185">Reference proteome</keyword>
<dbReference type="Proteomes" id="UP000199501">
    <property type="component" value="Unassembled WGS sequence"/>
</dbReference>
<dbReference type="EMBL" id="FMZZ01000001">
    <property type="protein sequence ID" value="SDC31572.1"/>
    <property type="molecule type" value="Genomic_DNA"/>
</dbReference>
<dbReference type="AlphaFoldDB" id="A0A1G6KKE5"/>